<reference evidence="2" key="1">
    <citation type="journal article" date="2019" name="Int. J. Syst. Evol. Microbiol.">
        <title>The Global Catalogue of Microorganisms (GCM) 10K type strain sequencing project: providing services to taxonomists for standard genome sequencing and annotation.</title>
        <authorList>
            <consortium name="The Broad Institute Genomics Platform"/>
            <consortium name="The Broad Institute Genome Sequencing Center for Infectious Disease"/>
            <person name="Wu L."/>
            <person name="Ma J."/>
        </authorList>
    </citation>
    <scope>NUCLEOTIDE SEQUENCE [LARGE SCALE GENOMIC DNA]</scope>
    <source>
        <strain evidence="2">CCM 9110</strain>
    </source>
</reference>
<dbReference type="Gene3D" id="3.40.1260.10">
    <property type="entry name" value="DsrEFH-like"/>
    <property type="match status" value="1"/>
</dbReference>
<protein>
    <submittedName>
        <fullName evidence="1">DsrE family protein</fullName>
    </submittedName>
</protein>
<evidence type="ECO:0000313" key="2">
    <source>
        <dbReference type="Proteomes" id="UP001597199"/>
    </source>
</evidence>
<dbReference type="Pfam" id="PF02635">
    <property type="entry name" value="DsrE"/>
    <property type="match status" value="1"/>
</dbReference>
<dbReference type="InterPro" id="IPR003787">
    <property type="entry name" value="Sulphur_relay_DsrE/F-like"/>
</dbReference>
<dbReference type="PANTHER" id="PTHR37691:SF1">
    <property type="entry name" value="BLR3518 PROTEIN"/>
    <property type="match status" value="1"/>
</dbReference>
<organism evidence="1 2">
    <name type="scientific">Lacticaseibacillus suilingensis</name>
    <dbReference type="NCBI Taxonomy" id="2799577"/>
    <lineage>
        <taxon>Bacteria</taxon>
        <taxon>Bacillati</taxon>
        <taxon>Bacillota</taxon>
        <taxon>Bacilli</taxon>
        <taxon>Lactobacillales</taxon>
        <taxon>Lactobacillaceae</taxon>
        <taxon>Lacticaseibacillus</taxon>
    </lineage>
</organism>
<name>A0ABW4BG83_9LACO</name>
<dbReference type="InterPro" id="IPR027396">
    <property type="entry name" value="DsrEFH-like"/>
</dbReference>
<dbReference type="EMBL" id="JBHTOA010000034">
    <property type="protein sequence ID" value="MFD1399516.1"/>
    <property type="molecule type" value="Genomic_DNA"/>
</dbReference>
<keyword evidence="2" id="KW-1185">Reference proteome</keyword>
<proteinExistence type="predicted"/>
<evidence type="ECO:0000313" key="1">
    <source>
        <dbReference type="EMBL" id="MFD1399516.1"/>
    </source>
</evidence>
<comment type="caution">
    <text evidence="1">The sequence shown here is derived from an EMBL/GenBank/DDBJ whole genome shotgun (WGS) entry which is preliminary data.</text>
</comment>
<accession>A0ABW4BG83</accession>
<dbReference type="RefSeq" id="WP_204119249.1">
    <property type="nucleotide sequence ID" value="NZ_BOLV01000013.1"/>
</dbReference>
<dbReference type="PANTHER" id="PTHR37691">
    <property type="entry name" value="BLR3518 PROTEIN"/>
    <property type="match status" value="1"/>
</dbReference>
<sequence>MDVIFHIDESSKWPVVFGNIKNYLKTAQDQNVSGQVELLINGDPIVQAKAGSDIALSELTALGIEVAVCNNAMRSHAITAADLQPGLTVVPAGVFELAKRQHEGFAYIKP</sequence>
<dbReference type="SUPFAM" id="SSF75169">
    <property type="entry name" value="DsrEFH-like"/>
    <property type="match status" value="1"/>
</dbReference>
<gene>
    <name evidence="1" type="ORF">ACFQ41_09370</name>
</gene>
<dbReference type="Proteomes" id="UP001597199">
    <property type="component" value="Unassembled WGS sequence"/>
</dbReference>